<gene>
    <name evidence="1" type="ORF">DFR50_14349</name>
</gene>
<dbReference type="EMBL" id="QNRK01000043">
    <property type="protein sequence ID" value="RBP03563.1"/>
    <property type="molecule type" value="Genomic_DNA"/>
</dbReference>
<evidence type="ECO:0000313" key="2">
    <source>
        <dbReference type="Proteomes" id="UP000253529"/>
    </source>
</evidence>
<comment type="caution">
    <text evidence="1">The sequence shown here is derived from an EMBL/GenBank/DDBJ whole genome shotgun (WGS) entry which is preliminary data.</text>
</comment>
<protein>
    <submittedName>
        <fullName evidence="1">Uncharacterized protein</fullName>
    </submittedName>
</protein>
<name>A0A366EME5_9HYPH</name>
<dbReference type="Proteomes" id="UP000253529">
    <property type="component" value="Unassembled WGS sequence"/>
</dbReference>
<evidence type="ECO:0000313" key="1">
    <source>
        <dbReference type="EMBL" id="RBP03563.1"/>
    </source>
</evidence>
<dbReference type="AlphaFoldDB" id="A0A366EME5"/>
<keyword evidence="2" id="KW-1185">Reference proteome</keyword>
<sequence>MPAAQRKMSVSRGLVEPARAVGMVFRQTKPIKLACKWTGPGRERAAGTIVHATAAAGGAFQEAAAERALRSFASGAKASAA</sequence>
<proteinExistence type="predicted"/>
<reference evidence="1 2" key="1">
    <citation type="submission" date="2018-06" db="EMBL/GenBank/DDBJ databases">
        <title>Genomic Encyclopedia of Type Strains, Phase IV (KMG-IV): sequencing the most valuable type-strain genomes for metagenomic binning, comparative biology and taxonomic classification.</title>
        <authorList>
            <person name="Goeker M."/>
        </authorList>
    </citation>
    <scope>NUCLEOTIDE SEQUENCE [LARGE SCALE GENOMIC DNA]</scope>
    <source>
        <strain evidence="1 2">DSM 24875</strain>
    </source>
</reference>
<organism evidence="1 2">
    <name type="scientific">Roseiarcus fermentans</name>
    <dbReference type="NCBI Taxonomy" id="1473586"/>
    <lineage>
        <taxon>Bacteria</taxon>
        <taxon>Pseudomonadati</taxon>
        <taxon>Pseudomonadota</taxon>
        <taxon>Alphaproteobacteria</taxon>
        <taxon>Hyphomicrobiales</taxon>
        <taxon>Roseiarcaceae</taxon>
        <taxon>Roseiarcus</taxon>
    </lineage>
</organism>
<accession>A0A366EME5</accession>